<evidence type="ECO:0000256" key="1">
    <source>
        <dbReference type="SAM" id="MobiDB-lite"/>
    </source>
</evidence>
<feature type="region of interest" description="Disordered" evidence="1">
    <location>
        <begin position="28"/>
        <end position="69"/>
    </location>
</feature>
<evidence type="ECO:0000313" key="2">
    <source>
        <dbReference type="EMBL" id="OAG05559.1"/>
    </source>
</evidence>
<reference evidence="2 3" key="1">
    <citation type="submission" date="2016-05" db="EMBL/GenBank/DDBJ databases">
        <title>Comparative analysis of secretome profiles of manganese(II)-oxidizing ascomycete fungi.</title>
        <authorList>
            <consortium name="DOE Joint Genome Institute"/>
            <person name="Zeiner C.A."/>
            <person name="Purvine S.O."/>
            <person name="Zink E.M."/>
            <person name="Wu S."/>
            <person name="Pasa-Tolic L."/>
            <person name="Chaput D.L."/>
            <person name="Haridas S."/>
            <person name="Grigoriev I.V."/>
            <person name="Santelli C.M."/>
            <person name="Hansel C.M."/>
        </authorList>
    </citation>
    <scope>NUCLEOTIDE SEQUENCE [LARGE SCALE GENOMIC DNA]</scope>
    <source>
        <strain evidence="2 3">AP3s5-JAC2a</strain>
    </source>
</reference>
<proteinExistence type="predicted"/>
<dbReference type="Proteomes" id="UP000077069">
    <property type="component" value="Unassembled WGS sequence"/>
</dbReference>
<name>A0A177CFE8_9PLEO</name>
<evidence type="ECO:0000313" key="3">
    <source>
        <dbReference type="Proteomes" id="UP000077069"/>
    </source>
</evidence>
<keyword evidence="3" id="KW-1185">Reference proteome</keyword>
<gene>
    <name evidence="2" type="ORF">CC84DRAFT_1145034</name>
</gene>
<dbReference type="OrthoDB" id="5201563at2759"/>
<sequence>MSVTTTANAQTYNLRAVLADYDLHHTPETDPLDTTLNVHPSPNSPLSHSNPADWPTNERRVPPYRPINTELDQTQRRVYQNGVERAFVAVMFSGVFLESTASKLWRNTFGRFWNVGYNIGGEW</sequence>
<accession>A0A177CFE8</accession>
<dbReference type="GeneID" id="28759975"/>
<dbReference type="EMBL" id="KV441552">
    <property type="protein sequence ID" value="OAG05559.1"/>
    <property type="molecule type" value="Genomic_DNA"/>
</dbReference>
<protein>
    <submittedName>
        <fullName evidence="2">Uncharacterized protein</fullName>
    </submittedName>
</protein>
<dbReference type="InParanoid" id="A0A177CFE8"/>
<feature type="compositionally biased region" description="Low complexity" evidence="1">
    <location>
        <begin position="39"/>
        <end position="51"/>
    </location>
</feature>
<dbReference type="AlphaFoldDB" id="A0A177CFE8"/>
<organism evidence="2 3">
    <name type="scientific">Paraphaeosphaeria sporulosa</name>
    <dbReference type="NCBI Taxonomy" id="1460663"/>
    <lineage>
        <taxon>Eukaryota</taxon>
        <taxon>Fungi</taxon>
        <taxon>Dikarya</taxon>
        <taxon>Ascomycota</taxon>
        <taxon>Pezizomycotina</taxon>
        <taxon>Dothideomycetes</taxon>
        <taxon>Pleosporomycetidae</taxon>
        <taxon>Pleosporales</taxon>
        <taxon>Massarineae</taxon>
        <taxon>Didymosphaeriaceae</taxon>
        <taxon>Paraphaeosphaeria</taxon>
    </lineage>
</organism>
<dbReference type="RefSeq" id="XP_018035924.1">
    <property type="nucleotide sequence ID" value="XM_018176489.1"/>
</dbReference>